<evidence type="ECO:0000313" key="2">
    <source>
        <dbReference type="Proteomes" id="UP000789524"/>
    </source>
</evidence>
<accession>A0A8J2QEK4</accession>
<dbReference type="PANTHER" id="PTHR15430">
    <property type="entry name" value="GLOMULIN"/>
    <property type="match status" value="1"/>
</dbReference>
<sequence length="581" mass="66410">MAQLENIDVVDYVSSLLDSEKYKEALSVAVEEKYINSFKDNCWDLISIIVSKIDNNTITIKPSLYGTCEELLSIIVQTATPEEALLEFIEQIEVAKNDSQFSIILQPLQQLLLKLPQKRGRSLEWCLNSISTYIEAIPVKEHQLEGKERLLMDCDNNIRRVVKVYTLLPPFYSPFIREVTVQDTNLKTKEIISAFLISLLGKPLLYVDLDPETNKNSEARSCVDIIVKDICTLVKNVYIFLPYVELHHRENMKTKPKNTLMDNEEEISPYDHREKINLTTLSGLFYVILSKHFEIPDSAIPLVYSNNYVCHTGLLCVDHLLNYTEYGPLTKGISLLKIMLTYLPNGLSESLLSLPVHYNLCKSLINIAIYSSYESVRKESVKLIREHIYKFDYKGRSLLIKHMLQFSNHSGMMGYAITLYKNSLDEAFNKPELPECFTGPQLMGMIEKMCHLPHGAESDLVELADQIISSLNFLRYLVIKDSTNKTGIKEQFSKIDKDYLDVLRTGLNMSKAHYEVKLKDIKEEVNKKPENQVEISLNVGGNVLDKIPTENKEQIIYSALNAFHLIEGLVARLSECIAMSK</sequence>
<proteinExistence type="predicted"/>
<keyword evidence="2" id="KW-1185">Reference proteome</keyword>
<organism evidence="1 2">
    <name type="scientific">Danaus chrysippus</name>
    <name type="common">African queen</name>
    <dbReference type="NCBI Taxonomy" id="151541"/>
    <lineage>
        <taxon>Eukaryota</taxon>
        <taxon>Metazoa</taxon>
        <taxon>Ecdysozoa</taxon>
        <taxon>Arthropoda</taxon>
        <taxon>Hexapoda</taxon>
        <taxon>Insecta</taxon>
        <taxon>Pterygota</taxon>
        <taxon>Neoptera</taxon>
        <taxon>Endopterygota</taxon>
        <taxon>Lepidoptera</taxon>
        <taxon>Glossata</taxon>
        <taxon>Ditrysia</taxon>
        <taxon>Papilionoidea</taxon>
        <taxon>Nymphalidae</taxon>
        <taxon>Danainae</taxon>
        <taxon>Danaini</taxon>
        <taxon>Danaina</taxon>
        <taxon>Danaus</taxon>
        <taxon>Anosia</taxon>
    </lineage>
</organism>
<dbReference type="InterPro" id="IPR013877">
    <property type="entry name" value="YAP-bd/ALF4/Glomulin"/>
</dbReference>
<evidence type="ECO:0000313" key="1">
    <source>
        <dbReference type="EMBL" id="CAG9561102.1"/>
    </source>
</evidence>
<dbReference type="Pfam" id="PF08568">
    <property type="entry name" value="Kinetochor_Ybp2"/>
    <property type="match status" value="1"/>
</dbReference>
<comment type="caution">
    <text evidence="1">The sequence shown here is derived from an EMBL/GenBank/DDBJ whole genome shotgun (WGS) entry which is preliminary data.</text>
</comment>
<protein>
    <submittedName>
        <fullName evidence="1">(African queen) hypothetical protein</fullName>
    </submittedName>
</protein>
<dbReference type="OrthoDB" id="619536at2759"/>
<dbReference type="AlphaFoldDB" id="A0A8J2QEK4"/>
<dbReference type="EMBL" id="CAKASE010000046">
    <property type="protein sequence ID" value="CAG9561102.1"/>
    <property type="molecule type" value="Genomic_DNA"/>
</dbReference>
<reference evidence="1" key="1">
    <citation type="submission" date="2021-09" db="EMBL/GenBank/DDBJ databases">
        <authorList>
            <person name="Martin H S."/>
        </authorList>
    </citation>
    <scope>NUCLEOTIDE SEQUENCE</scope>
</reference>
<dbReference type="Proteomes" id="UP000789524">
    <property type="component" value="Unassembled WGS sequence"/>
</dbReference>
<dbReference type="GO" id="GO:0005737">
    <property type="term" value="C:cytoplasm"/>
    <property type="evidence" value="ECO:0007669"/>
    <property type="project" value="TreeGrafter"/>
</dbReference>
<dbReference type="GO" id="GO:0055105">
    <property type="term" value="F:ubiquitin-protein transferase inhibitor activity"/>
    <property type="evidence" value="ECO:0007669"/>
    <property type="project" value="TreeGrafter"/>
</dbReference>
<dbReference type="InterPro" id="IPR019516">
    <property type="entry name" value="Glomulin/ALF4"/>
</dbReference>
<gene>
    <name evidence="1" type="ORF">DCHRY22_LOCUS2664</name>
</gene>
<dbReference type="PANTHER" id="PTHR15430:SF1">
    <property type="entry name" value="GLOMULIN"/>
    <property type="match status" value="1"/>
</dbReference>
<name>A0A8J2QEK4_9NEOP</name>